<evidence type="ECO:0000313" key="2">
    <source>
        <dbReference type="Proteomes" id="UP001500984"/>
    </source>
</evidence>
<comment type="caution">
    <text evidence="1">The sequence shown here is derived from an EMBL/GenBank/DDBJ whole genome shotgun (WGS) entry which is preliminary data.</text>
</comment>
<dbReference type="EMBL" id="BAAAPZ010000007">
    <property type="protein sequence ID" value="GAA2097836.1"/>
    <property type="molecule type" value="Genomic_DNA"/>
</dbReference>
<organism evidence="1 2">
    <name type="scientific">Brevibacterium salitolerans</name>
    <dbReference type="NCBI Taxonomy" id="1403566"/>
    <lineage>
        <taxon>Bacteria</taxon>
        <taxon>Bacillati</taxon>
        <taxon>Actinomycetota</taxon>
        <taxon>Actinomycetes</taxon>
        <taxon>Micrococcales</taxon>
        <taxon>Brevibacteriaceae</taxon>
        <taxon>Brevibacterium</taxon>
    </lineage>
</organism>
<evidence type="ECO:0000313" key="1">
    <source>
        <dbReference type="EMBL" id="GAA2097836.1"/>
    </source>
</evidence>
<keyword evidence="2" id="KW-1185">Reference proteome</keyword>
<reference evidence="2" key="1">
    <citation type="journal article" date="2019" name="Int. J. Syst. Evol. Microbiol.">
        <title>The Global Catalogue of Microorganisms (GCM) 10K type strain sequencing project: providing services to taxonomists for standard genome sequencing and annotation.</title>
        <authorList>
            <consortium name="The Broad Institute Genomics Platform"/>
            <consortium name="The Broad Institute Genome Sequencing Center for Infectious Disease"/>
            <person name="Wu L."/>
            <person name="Ma J."/>
        </authorList>
    </citation>
    <scope>NUCLEOTIDE SEQUENCE [LARGE SCALE GENOMIC DNA]</scope>
    <source>
        <strain evidence="2">JCM 15900</strain>
    </source>
</reference>
<dbReference type="Proteomes" id="UP001500984">
    <property type="component" value="Unassembled WGS sequence"/>
</dbReference>
<sequence length="122" mass="12969">MWAAERIYGAGSPGAPRRETCTISCHQADLQAALLLALMKLSRQIDRRAGATIAAVTGGAAQLVTVITGPAAEAWDAGGTAVATGSSSRKTRLRLNVSETCGWMSTKRREVRPAHRSRLRLP</sequence>
<protein>
    <submittedName>
        <fullName evidence="1">Uncharacterized protein</fullName>
    </submittedName>
</protein>
<name>A0ABP5IG79_9MICO</name>
<gene>
    <name evidence="1" type="ORF">GCM10009823_18740</name>
</gene>
<proteinExistence type="predicted"/>
<accession>A0ABP5IG79</accession>